<keyword evidence="2" id="KW-1185">Reference proteome</keyword>
<dbReference type="EMBL" id="JBHUGA010000034">
    <property type="protein sequence ID" value="MFD1846979.1"/>
    <property type="molecule type" value="Genomic_DNA"/>
</dbReference>
<proteinExistence type="predicted"/>
<accession>A0ABW4Q8J8</accession>
<evidence type="ECO:0000313" key="2">
    <source>
        <dbReference type="Proteomes" id="UP001597307"/>
    </source>
</evidence>
<gene>
    <name evidence="1" type="ORF">ACFSFX_10245</name>
</gene>
<dbReference type="RefSeq" id="WP_343878371.1">
    <property type="nucleotide sequence ID" value="NZ_BAAAIJ010000014.1"/>
</dbReference>
<reference evidence="2" key="1">
    <citation type="journal article" date="2019" name="Int. J. Syst. Evol. Microbiol.">
        <title>The Global Catalogue of Microorganisms (GCM) 10K type strain sequencing project: providing services to taxonomists for standard genome sequencing and annotation.</title>
        <authorList>
            <consortium name="The Broad Institute Genomics Platform"/>
            <consortium name="The Broad Institute Genome Sequencing Center for Infectious Disease"/>
            <person name="Wu L."/>
            <person name="Ma J."/>
        </authorList>
    </citation>
    <scope>NUCLEOTIDE SEQUENCE [LARGE SCALE GENOMIC DNA]</scope>
    <source>
        <strain evidence="2">JCM 11496</strain>
    </source>
</reference>
<comment type="caution">
    <text evidence="1">The sequence shown here is derived from an EMBL/GenBank/DDBJ whole genome shotgun (WGS) entry which is preliminary data.</text>
</comment>
<sequence length="47" mass="5262">MSSNEKTVDLGEALVIEKRHANGEAKLHGSSRFVVISAAEEMFRRLF</sequence>
<name>A0ABW4Q8J8_9MICC</name>
<protein>
    <submittedName>
        <fullName evidence="1">Uncharacterized protein</fullName>
    </submittedName>
</protein>
<organism evidence="1 2">
    <name type="scientific">Arthrobacter flavus</name>
    <dbReference type="NCBI Taxonomy" id="95172"/>
    <lineage>
        <taxon>Bacteria</taxon>
        <taxon>Bacillati</taxon>
        <taxon>Actinomycetota</taxon>
        <taxon>Actinomycetes</taxon>
        <taxon>Micrococcales</taxon>
        <taxon>Micrococcaceae</taxon>
        <taxon>Arthrobacter</taxon>
    </lineage>
</organism>
<dbReference type="Proteomes" id="UP001597307">
    <property type="component" value="Unassembled WGS sequence"/>
</dbReference>
<evidence type="ECO:0000313" key="1">
    <source>
        <dbReference type="EMBL" id="MFD1846979.1"/>
    </source>
</evidence>